<dbReference type="Proteomes" id="UP000230633">
    <property type="component" value="Plasmid pYekat-1-lp70"/>
</dbReference>
<evidence type="ECO:0000313" key="5">
    <source>
        <dbReference type="Proteomes" id="UP000291995"/>
    </source>
</evidence>
<evidence type="ECO:0000313" key="3">
    <source>
        <dbReference type="EMBL" id="WEG86046.1"/>
    </source>
</evidence>
<evidence type="ECO:0000313" key="2">
    <source>
        <dbReference type="EMBL" id="ATQ16531.1"/>
    </source>
</evidence>
<geneLocation type="plasmid" evidence="3 5">
    <name>pYekat-76-lp70</name>
</geneLocation>
<proteinExistence type="predicted"/>
<reference evidence="4" key="1">
    <citation type="submission" date="2017-10" db="EMBL/GenBank/DDBJ databases">
        <title>Whole genome sequencing of Borrelia miyamotoi strains isolated at the Russian territory.</title>
        <authorList>
            <person name="Kuleshov K.V."/>
            <person name="Platonov A.E."/>
            <person name="Goptar I.A."/>
            <person name="Shipulin G.A."/>
            <person name="Markelov M.L."/>
            <person name="Koetsveld J."/>
            <person name="Kolyasnikova N.M."/>
            <person name="Sarksyan D.S."/>
            <person name="Toporkova M.G."/>
            <person name="Hovius J.W."/>
        </authorList>
    </citation>
    <scope>NUCLEOTIDE SEQUENCE [LARGE SCALE GENOMIC DNA]</scope>
    <source>
        <strain evidence="4">Yekat-1</strain>
        <plasmid evidence="4">pYekat-1-lp70</plasmid>
    </source>
</reference>
<feature type="region of interest" description="Disordered" evidence="1">
    <location>
        <begin position="1"/>
        <end position="21"/>
    </location>
</feature>
<reference evidence="2" key="3">
    <citation type="submission" date="2022-12" db="EMBL/GenBank/DDBJ databases">
        <title>Whole genome sequencing of Borrelia miyamotoi strains isolated at the Russian territory.</title>
        <authorList>
            <person name="Kuleshov K.V."/>
            <person name="Platonov A.E."/>
            <person name="Goptar I.A."/>
            <person name="Shipulin G.A."/>
            <person name="Markelov M.L."/>
            <person name="Koetsveld J."/>
            <person name="Kolyasnikova N.M."/>
            <person name="Sarksyan D.S."/>
            <person name="Toporkova M.G."/>
            <person name="Hovius J.W."/>
        </authorList>
    </citation>
    <scope>NUCLEOTIDE SEQUENCE</scope>
    <source>
        <strain evidence="2">Yekat-1</strain>
        <plasmid evidence="2">pYekat-1-lp70</plasmid>
    </source>
</reference>
<protein>
    <submittedName>
        <fullName evidence="3">Uncharacterized protein</fullName>
    </submittedName>
</protein>
<accession>A0AAQ3CND6</accession>
<feature type="compositionally biased region" description="Polar residues" evidence="1">
    <location>
        <begin position="1"/>
        <end position="12"/>
    </location>
</feature>
<organism evidence="3 5">
    <name type="scientific">Borrelia miyamotoi</name>
    <dbReference type="NCBI Taxonomy" id="47466"/>
    <lineage>
        <taxon>Bacteria</taxon>
        <taxon>Pseudomonadati</taxon>
        <taxon>Spirochaetota</taxon>
        <taxon>Spirochaetia</taxon>
        <taxon>Spirochaetales</taxon>
        <taxon>Borreliaceae</taxon>
        <taxon>Borrelia</taxon>
    </lineage>
</organism>
<reference evidence="3" key="2">
    <citation type="submission" date="2022-12" db="EMBL/GenBank/DDBJ databases">
        <title>B. miyamotoi WGS.</title>
        <authorList>
            <person name="Kuleshov K.V."/>
            <person name="Hoornstra D."/>
            <person name="Hovius J.W."/>
            <person name="Platonov A.E."/>
            <person name="Telford S.R. III."/>
        </authorList>
    </citation>
    <scope>NUCLEOTIDE SEQUENCE</scope>
    <source>
        <strain evidence="3">Yekat-76</strain>
        <plasmid evidence="3">pYekat-76-lp70</plasmid>
    </source>
</reference>
<dbReference type="EMBL" id="CP024335">
    <property type="protein sequence ID" value="ATQ16531.1"/>
    <property type="molecule type" value="Genomic_DNA"/>
</dbReference>
<evidence type="ECO:0000313" key="4">
    <source>
        <dbReference type="Proteomes" id="UP000230633"/>
    </source>
</evidence>
<geneLocation type="plasmid" evidence="2 4">
    <name>pYekat-1-lp70</name>
</geneLocation>
<keyword evidence="4" id="KW-1185">Reference proteome</keyword>
<gene>
    <name evidence="2" type="ORF">CNO13_05035</name>
    <name evidence="3" type="ORF">EZU67_004750</name>
</gene>
<name>A0AAQ3CND6_9SPIR</name>
<dbReference type="EMBL" id="CP117139">
    <property type="protein sequence ID" value="WEG86046.1"/>
    <property type="molecule type" value="Genomic_DNA"/>
</dbReference>
<dbReference type="Proteomes" id="UP000291995">
    <property type="component" value="Plasmid pYekat-76-lp70"/>
</dbReference>
<sequence length="71" mass="8082">MNKSSFNEQTKGLGNDGKGYRSNYYDFLKSVQEKLGVVINSKLNKHYYLGISLIHYIYSVKKKSTIGTLNS</sequence>
<keyword evidence="3" id="KW-0614">Plasmid</keyword>
<dbReference type="AlphaFoldDB" id="A0AAQ3CND6"/>
<evidence type="ECO:0000256" key="1">
    <source>
        <dbReference type="SAM" id="MobiDB-lite"/>
    </source>
</evidence>